<dbReference type="GO" id="GO:0008270">
    <property type="term" value="F:zinc ion binding"/>
    <property type="evidence" value="ECO:0007669"/>
    <property type="project" value="UniProtKB-KW"/>
</dbReference>
<accession>A0AAD6SKE6</accession>
<feature type="domain" description="RING-type" evidence="3">
    <location>
        <begin position="201"/>
        <end position="239"/>
    </location>
</feature>
<dbReference type="InterPro" id="IPR013083">
    <property type="entry name" value="Znf_RING/FYVE/PHD"/>
</dbReference>
<dbReference type="PROSITE" id="PS50089">
    <property type="entry name" value="ZF_RING_2"/>
    <property type="match status" value="1"/>
</dbReference>
<dbReference type="EMBL" id="JARJCM010000107">
    <property type="protein sequence ID" value="KAJ7028877.1"/>
    <property type="molecule type" value="Genomic_DNA"/>
</dbReference>
<keyword evidence="1" id="KW-0862">Zinc</keyword>
<organism evidence="4 5">
    <name type="scientific">Mycena alexandri</name>
    <dbReference type="NCBI Taxonomy" id="1745969"/>
    <lineage>
        <taxon>Eukaryota</taxon>
        <taxon>Fungi</taxon>
        <taxon>Dikarya</taxon>
        <taxon>Basidiomycota</taxon>
        <taxon>Agaricomycotina</taxon>
        <taxon>Agaricomycetes</taxon>
        <taxon>Agaricomycetidae</taxon>
        <taxon>Agaricales</taxon>
        <taxon>Marasmiineae</taxon>
        <taxon>Mycenaceae</taxon>
        <taxon>Mycena</taxon>
    </lineage>
</organism>
<proteinExistence type="predicted"/>
<evidence type="ECO:0000256" key="2">
    <source>
        <dbReference type="SAM" id="MobiDB-lite"/>
    </source>
</evidence>
<dbReference type="SUPFAM" id="SSF57850">
    <property type="entry name" value="RING/U-box"/>
    <property type="match status" value="1"/>
</dbReference>
<comment type="caution">
    <text evidence="4">The sequence shown here is derived from an EMBL/GenBank/DDBJ whole genome shotgun (WGS) entry which is preliminary data.</text>
</comment>
<reference evidence="4" key="1">
    <citation type="submission" date="2023-03" db="EMBL/GenBank/DDBJ databases">
        <title>Massive genome expansion in bonnet fungi (Mycena s.s.) driven by repeated elements and novel gene families across ecological guilds.</title>
        <authorList>
            <consortium name="Lawrence Berkeley National Laboratory"/>
            <person name="Harder C.B."/>
            <person name="Miyauchi S."/>
            <person name="Viragh M."/>
            <person name="Kuo A."/>
            <person name="Thoen E."/>
            <person name="Andreopoulos B."/>
            <person name="Lu D."/>
            <person name="Skrede I."/>
            <person name="Drula E."/>
            <person name="Henrissat B."/>
            <person name="Morin E."/>
            <person name="Kohler A."/>
            <person name="Barry K."/>
            <person name="LaButti K."/>
            <person name="Morin E."/>
            <person name="Salamov A."/>
            <person name="Lipzen A."/>
            <person name="Mereny Z."/>
            <person name="Hegedus B."/>
            <person name="Baldrian P."/>
            <person name="Stursova M."/>
            <person name="Weitz H."/>
            <person name="Taylor A."/>
            <person name="Grigoriev I.V."/>
            <person name="Nagy L.G."/>
            <person name="Martin F."/>
            <person name="Kauserud H."/>
        </authorList>
    </citation>
    <scope>NUCLEOTIDE SEQUENCE</scope>
    <source>
        <strain evidence="4">CBHHK200</strain>
    </source>
</reference>
<evidence type="ECO:0000259" key="3">
    <source>
        <dbReference type="PROSITE" id="PS50089"/>
    </source>
</evidence>
<protein>
    <recommendedName>
        <fullName evidence="3">RING-type domain-containing protein</fullName>
    </recommendedName>
</protein>
<dbReference type="InterPro" id="IPR001841">
    <property type="entry name" value="Znf_RING"/>
</dbReference>
<dbReference type="Proteomes" id="UP001218188">
    <property type="component" value="Unassembled WGS sequence"/>
</dbReference>
<name>A0AAD6SKE6_9AGAR</name>
<evidence type="ECO:0000313" key="4">
    <source>
        <dbReference type="EMBL" id="KAJ7028877.1"/>
    </source>
</evidence>
<keyword evidence="1" id="KW-0863">Zinc-finger</keyword>
<evidence type="ECO:0000313" key="5">
    <source>
        <dbReference type="Proteomes" id="UP001218188"/>
    </source>
</evidence>
<feature type="compositionally biased region" description="Polar residues" evidence="2">
    <location>
        <begin position="39"/>
        <end position="52"/>
    </location>
</feature>
<dbReference type="AlphaFoldDB" id="A0AAD6SKE6"/>
<keyword evidence="1" id="KW-0479">Metal-binding</keyword>
<feature type="region of interest" description="Disordered" evidence="2">
    <location>
        <begin position="1"/>
        <end position="127"/>
    </location>
</feature>
<evidence type="ECO:0000256" key="1">
    <source>
        <dbReference type="PROSITE-ProRule" id="PRU00175"/>
    </source>
</evidence>
<sequence>MDSPILNSVAPPGSSNNPFVLPDTPPKKRKKRKREDLDSATQSGSEANSRTAPDTAPAPKAKPKRIIFGGPPSAITRDASMARRIRFLGNNNGPSTADPSRHENGPPVAGPSRLGSLSRPRTQEAPARPRAILALEASLPRHRPYLSGGARSAVAPRLPTPGTLEALGWRPKRHERLTHRDLWVDGRGPTTQEALQDHHKCGICQFVKSHPVSYICGHSHCYVCIRLWLEEDFSCPDCKARIYQAPFRHWGEEKALACDYARDYPLWQDDSVVDYSWGSLVFPKQFV</sequence>
<keyword evidence="5" id="KW-1185">Reference proteome</keyword>
<feature type="compositionally biased region" description="Polar residues" evidence="2">
    <location>
        <begin position="89"/>
        <end position="98"/>
    </location>
</feature>
<dbReference type="Pfam" id="PF13923">
    <property type="entry name" value="zf-C3HC4_2"/>
    <property type="match status" value="1"/>
</dbReference>
<dbReference type="Gene3D" id="3.30.40.10">
    <property type="entry name" value="Zinc/RING finger domain, C3HC4 (zinc finger)"/>
    <property type="match status" value="1"/>
</dbReference>
<gene>
    <name evidence="4" type="ORF">C8F04DRAFT_1265443</name>
</gene>